<accession>A0A7Y9VYK3</accession>
<dbReference type="Pfam" id="PF20220">
    <property type="entry name" value="ABC_toxin_N"/>
    <property type="match status" value="1"/>
</dbReference>
<evidence type="ECO:0000259" key="1">
    <source>
        <dbReference type="Pfam" id="PF18276"/>
    </source>
</evidence>
<evidence type="ECO:0000259" key="2">
    <source>
        <dbReference type="Pfam" id="PF18413"/>
    </source>
</evidence>
<evidence type="ECO:0000313" key="4">
    <source>
        <dbReference type="EMBL" id="NYH10253.1"/>
    </source>
</evidence>
<reference evidence="4 5" key="1">
    <citation type="submission" date="2020-07" db="EMBL/GenBank/DDBJ databases">
        <title>Exploring microbial biodiversity for novel pathways involved in the catabolism of aromatic compounds derived from lignin.</title>
        <authorList>
            <person name="Elkins J."/>
        </authorList>
    </citation>
    <scope>NUCLEOTIDE SEQUENCE [LARGE SCALE GENOMIC DNA]</scope>
    <source>
        <strain evidence="4 5">VanB</strain>
    </source>
</reference>
<dbReference type="RefSeq" id="WP_179693946.1">
    <property type="nucleotide sequence ID" value="NZ_JACCAT010000001.1"/>
</dbReference>
<evidence type="ECO:0000313" key="5">
    <source>
        <dbReference type="Proteomes" id="UP000553035"/>
    </source>
</evidence>
<name>A0A7Y9VYK3_9PSED</name>
<proteinExistence type="predicted"/>
<dbReference type="InterPro" id="IPR040840">
    <property type="entry name" value="TcA_TcB_BD"/>
</dbReference>
<evidence type="ECO:0000259" key="3">
    <source>
        <dbReference type="Pfam" id="PF20220"/>
    </source>
</evidence>
<evidence type="ECO:0008006" key="6">
    <source>
        <dbReference type="Google" id="ProtNLM"/>
    </source>
</evidence>
<dbReference type="Pfam" id="PF18413">
    <property type="entry name" value="Neuraminidase"/>
    <property type="match status" value="1"/>
</dbReference>
<sequence>MSQSIINDLLEQRRTALTEYCLGYFGESTGRFNIIKNADHVNELLRLDSLDSHKVPSALGVEAISSAQKFITSAYRKLEPGYSKTAFPEEDLKRWELYRNYPDWSALMLLLFYPENYMRPAARPNTTRLFQTLMTDLNQTRLSNDSVLVALRNFLKSFEEICNLEVKSAFLHGTATVDGRYFFVGRERVAPFRHYWREAQIELTPTCTDVNPAAWQEWDMIDVGIAATLVAMHPVFWNGRSCLVWAEFSEKLGEKGKEGYVPYKLSINVAFRSQNGDWSPTTILQSSESDKSPETGSRLIATVRETEDHPNGCLGVLFFDGTEALQPVVRDALFRPVPTDDGSWLNILAQRFTTDLTVQHSLSAQTQPKMVITVPVPVPGTLTNFYQLEAFLLTHSTGDILAVRGVCKANSIGAVADADFDLTLPNAVGEDPKETNGKFSGRGEWATEWLVYKRDPGGFSSDFTFTFGATTASTGYGRKQYVLTMRHIVGFDPAVLEKNRGDAAQFLAFNKPGTLPRVRLNSLFGPQLVTLANLSVDAVLDWTTQFLVEPSSEAGPVNEPNGAFNGANGLYFWELFFHLIHLVAIRLRDENRYREAEVWWRRVFDPQAIAEPSDPPKPSDKPDFWRCRGLLGDGNPGCESQADDDPYAISYSAPRHFRILTFIEFVRNLMEEGDWYYRQQTRDSLVLAKECYQQAQDLMGDPPSARSVTDWQSQKLGALIAKSGSRPALEAFERTHVYSLANVPPSAAAAPAMGLLATEPFKLPTNEQLLALFQLPRQRLHNLRHWLSIDGKPLELALYEAPGDPAQLLRDLAAGNGIGPRPMGGRVVVNAYNWRVTFELALRSVQGLQDYGNQVLRLMEQRDVAQQAELQQRHLVEQGAWTKTIQEKSIAQMRATLTALRQSREAVQQRADGYSAWDEENVTAEEYKVMDDLHAAKQLNQASVAVQAAAGAISAIPKVFGLANGNAFPEGVAQAIAHGLQIASMGKQADAEKRAVTEGYRLRRREWRLQLRLARAELLATDEQINAQTIAVEAAEASLQLALQTNRQSLATYDFLQKRATRSQLYDWLLAQLKALYYQAYDAARSLCINAQTSRSAQTGDYDSLPLLPQAWSEQHHGLTAGEQLRGFLLRMERDHLQSFERRLERVKTVSLRELFDNAIEPQPDAPDWSKALEKLQTTGRLAFNLSEFNYNRDHPGEYCRLIRSVEVDFPALFGPFQNARATLTQTGSRTVIRPTPRAVEYLHDPTITPVPADVLFNTRSGQQIGISRGVADDGRVMDDQDPGLLRSFEHTGADSSWLIDFPWWGAEPQRSVLASMTDVIVTIRYTAKAGEPTFRLAVENLVMETEEIAAKHNAKGSRNHG</sequence>
<comment type="caution">
    <text evidence="4">The sequence shown here is derived from an EMBL/GenBank/DDBJ whole genome shotgun (WGS) entry which is preliminary data.</text>
</comment>
<gene>
    <name evidence="4" type="ORF">GGI52_003296</name>
</gene>
<dbReference type="InterPro" id="IPR046839">
    <property type="entry name" value="ABC_toxin_N"/>
</dbReference>
<organism evidence="4 5">
    <name type="scientific">Pseudomonas moraviensis</name>
    <dbReference type="NCBI Taxonomy" id="321662"/>
    <lineage>
        <taxon>Bacteria</taxon>
        <taxon>Pseudomonadati</taxon>
        <taxon>Pseudomonadota</taxon>
        <taxon>Gammaproteobacteria</taxon>
        <taxon>Pseudomonadales</taxon>
        <taxon>Pseudomonadaceae</taxon>
        <taxon>Pseudomonas</taxon>
    </lineage>
</organism>
<dbReference type="EMBL" id="JACCAT010000001">
    <property type="protein sequence ID" value="NYH10253.1"/>
    <property type="molecule type" value="Genomic_DNA"/>
</dbReference>
<protein>
    <recommendedName>
        <fullName evidence="6">Insecticidal toxin complex protein TcaB2</fullName>
    </recommendedName>
</protein>
<dbReference type="Pfam" id="PF18276">
    <property type="entry name" value="TcA_TcB_BD"/>
    <property type="match status" value="1"/>
</dbReference>
<feature type="domain" description="Neuraminidase-like" evidence="2">
    <location>
        <begin position="164"/>
        <end position="293"/>
    </location>
</feature>
<dbReference type="InterPro" id="IPR041079">
    <property type="entry name" value="Neuraminidase-like"/>
</dbReference>
<dbReference type="Proteomes" id="UP000553035">
    <property type="component" value="Unassembled WGS sequence"/>
</dbReference>
<feature type="domain" description="Tc toxin complex TcA C-terminal TcB-binding" evidence="1">
    <location>
        <begin position="1024"/>
        <end position="1328"/>
    </location>
</feature>
<feature type="domain" description="ABC toxin N-terminal" evidence="3">
    <location>
        <begin position="8"/>
        <end position="133"/>
    </location>
</feature>